<feature type="disulfide bond" evidence="7">
    <location>
        <begin position="167"/>
        <end position="177"/>
    </location>
</feature>
<feature type="transmembrane region" description="Helical" evidence="10">
    <location>
        <begin position="84"/>
        <end position="106"/>
    </location>
</feature>
<proteinExistence type="inferred from homology"/>
<feature type="transmembrane region" description="Helical" evidence="10">
    <location>
        <begin position="428"/>
        <end position="453"/>
    </location>
</feature>
<keyword evidence="12" id="KW-1185">Reference proteome</keyword>
<dbReference type="OrthoDB" id="6581954at2759"/>
<feature type="binding site" evidence="6">
    <location>
        <position position="398"/>
    </location>
    <ligand>
        <name>Na(+)</name>
        <dbReference type="ChEBI" id="CHEBI:29101"/>
        <label>1</label>
    </ligand>
</feature>
<dbReference type="SUPFAM" id="SSF161070">
    <property type="entry name" value="SNF-like"/>
    <property type="match status" value="1"/>
</dbReference>
<feature type="transmembrane region" description="Helical" evidence="10">
    <location>
        <begin position="53"/>
        <end position="72"/>
    </location>
</feature>
<feature type="transmembrane region" description="Helical" evidence="10">
    <location>
        <begin position="383"/>
        <end position="408"/>
    </location>
</feature>
<feature type="transmembrane region" description="Helical" evidence="10">
    <location>
        <begin position="459"/>
        <end position="482"/>
    </location>
</feature>
<dbReference type="Pfam" id="PF00209">
    <property type="entry name" value="SNF"/>
    <property type="match status" value="1"/>
</dbReference>
<evidence type="ECO:0000256" key="7">
    <source>
        <dbReference type="PIRSR" id="PIRSR600175-2"/>
    </source>
</evidence>
<dbReference type="GO" id="GO:0005886">
    <property type="term" value="C:plasma membrane"/>
    <property type="evidence" value="ECO:0007669"/>
    <property type="project" value="TreeGrafter"/>
</dbReference>
<accession>A0A401S6Y3</accession>
<dbReference type="EMBL" id="BEZZ01000112">
    <property type="protein sequence ID" value="GCC26148.1"/>
    <property type="molecule type" value="Genomic_DNA"/>
</dbReference>
<keyword evidence="2 8" id="KW-0813">Transport</keyword>
<evidence type="ECO:0000256" key="9">
    <source>
        <dbReference type="SAM" id="MobiDB-lite"/>
    </source>
</evidence>
<dbReference type="PROSITE" id="PS50267">
    <property type="entry name" value="NA_NEUROTRAN_SYMP_3"/>
    <property type="match status" value="1"/>
</dbReference>
<feature type="transmembrane region" description="Helical" evidence="10">
    <location>
        <begin position="213"/>
        <end position="233"/>
    </location>
</feature>
<dbReference type="NCBIfam" id="NF037979">
    <property type="entry name" value="Na_transp"/>
    <property type="match status" value="1"/>
</dbReference>
<feature type="binding site" evidence="6">
    <location>
        <position position="399"/>
    </location>
    <ligand>
        <name>Na(+)</name>
        <dbReference type="ChEBI" id="CHEBI:29101"/>
        <label>1</label>
    </ligand>
</feature>
<feature type="transmembrane region" description="Helical" evidence="10">
    <location>
        <begin position="503"/>
        <end position="522"/>
    </location>
</feature>
<evidence type="ECO:0000256" key="2">
    <source>
        <dbReference type="ARBA" id="ARBA00022448"/>
    </source>
</evidence>
<feature type="transmembrane region" description="Helical" evidence="10">
    <location>
        <begin position="324"/>
        <end position="348"/>
    </location>
</feature>
<feature type="binding site" evidence="6">
    <location>
        <position position="64"/>
    </location>
    <ligand>
        <name>Na(+)</name>
        <dbReference type="ChEBI" id="CHEBI:29101"/>
        <label>1</label>
    </ligand>
</feature>
<evidence type="ECO:0000256" key="5">
    <source>
        <dbReference type="ARBA" id="ARBA00023136"/>
    </source>
</evidence>
<evidence type="ECO:0000256" key="4">
    <source>
        <dbReference type="ARBA" id="ARBA00022989"/>
    </source>
</evidence>
<keyword evidence="3 8" id="KW-0812">Transmembrane</keyword>
<keyword evidence="8" id="KW-0769">Symport</keyword>
<dbReference type="PROSITE" id="PS00610">
    <property type="entry name" value="NA_NEUROTRAN_SYMP_1"/>
    <property type="match status" value="1"/>
</dbReference>
<dbReference type="GO" id="GO:0089718">
    <property type="term" value="P:amino acid import across plasma membrane"/>
    <property type="evidence" value="ECO:0007669"/>
    <property type="project" value="TreeGrafter"/>
</dbReference>
<feature type="compositionally biased region" description="Basic and acidic residues" evidence="9">
    <location>
        <begin position="1"/>
        <end position="10"/>
    </location>
</feature>
<feature type="transmembrane region" description="Helical" evidence="10">
    <location>
        <begin position="127"/>
        <end position="155"/>
    </location>
</feature>
<keyword evidence="6" id="KW-0915">Sodium</keyword>
<dbReference type="PANTHER" id="PTHR11616:SF133">
    <property type="entry name" value="TRANSPORTER"/>
    <property type="match status" value="1"/>
</dbReference>
<comment type="subcellular location">
    <subcellularLocation>
        <location evidence="1">Membrane</location>
        <topology evidence="1">Multi-pass membrane protein</topology>
    </subcellularLocation>
</comment>
<feature type="binding site" evidence="6">
    <location>
        <position position="298"/>
    </location>
    <ligand>
        <name>Na(+)</name>
        <dbReference type="ChEBI" id="CHEBI:29101"/>
        <label>1</label>
    </ligand>
</feature>
<dbReference type="GO" id="GO:0046872">
    <property type="term" value="F:metal ion binding"/>
    <property type="evidence" value="ECO:0007669"/>
    <property type="project" value="UniProtKB-KW"/>
</dbReference>
<comment type="similarity">
    <text evidence="8">Belongs to the sodium:neurotransmitter symporter (SNF) (TC 2.A.22) family.</text>
</comment>
<dbReference type="GO" id="GO:0005283">
    <property type="term" value="F:amino acid:sodium symporter activity"/>
    <property type="evidence" value="ECO:0007669"/>
    <property type="project" value="TreeGrafter"/>
</dbReference>
<feature type="binding site" evidence="6">
    <location>
        <position position="395"/>
    </location>
    <ligand>
        <name>Na(+)</name>
        <dbReference type="ChEBI" id="CHEBI:29101"/>
        <label>1</label>
    </ligand>
</feature>
<sequence>MGHGAQHPDNKATGLGAEEMRLEPDKGDGARSKQYRYSPPAPRRGSETWSRQLEFTLVCVGYAVGLGNVWRFPYLCYKSGGGAFLIPYLVMLLLCGIPLLLMEFTVGQFTRLGPVHALAKLCPLLKGVGVATVVISFLLCTYYNVIITWALYYLFNSFGSSLPWQSCNNTWNIVENCSDGFPGNATHLRSASQQFFDYRLLRMSRGIEEIGSISWELFGLLLLAWIIVYFCIFKGVKSTGKVVYFTAIFPYLILIILLINNVQLPGAKTGILFFLTPVWSKLLEGQVWVNAAAQIFNSIGIGFGTMISMASYNKFNNNILKDTLIVAVTNSATSIFAGFVVFSAIGYMSHQYNLPVEDIATDGPGLVYVVYPEAFVTMPLAPMWASLFFFMLLCLGVDSQFAMVEVMVTSLMDAWGKKLLYFFKRKEIVVLLICFVAFLLGIPNITQGGIYVFQLMDHYTAVVSLMFLAFFEVVAICWCYGVRRLSANYKEMLGAPPNLYFKLCWWVASPLLVTVILVSSIIRYSPARYGKMYTYPPWAEGIGWIVSLCSIIWIPLGAVHTLYTCKGSFVQRLHSSISPVADVIPTENQDQIVKLKSDIYRPSCSITHIDSNDLTEDTSL</sequence>
<dbReference type="PANTHER" id="PTHR11616">
    <property type="entry name" value="SODIUM/CHLORIDE DEPENDENT TRANSPORTER"/>
    <property type="match status" value="1"/>
</dbReference>
<dbReference type="OMA" id="VFQLWAP"/>
<keyword evidence="7" id="KW-1015">Disulfide bond</keyword>
<keyword evidence="6" id="KW-0479">Metal-binding</keyword>
<feature type="region of interest" description="Disordered" evidence="9">
    <location>
        <begin position="1"/>
        <end position="46"/>
    </location>
</feature>
<dbReference type="InterPro" id="IPR037272">
    <property type="entry name" value="SNS_sf"/>
</dbReference>
<dbReference type="STRING" id="137246.A0A401S6Y3"/>
<feature type="binding site" evidence="6">
    <location>
        <position position="68"/>
    </location>
    <ligand>
        <name>Na(+)</name>
        <dbReference type="ChEBI" id="CHEBI:29101"/>
        <label>1</label>
    </ligand>
</feature>
<keyword evidence="5 10" id="KW-0472">Membrane</keyword>
<evidence type="ECO:0000256" key="1">
    <source>
        <dbReference type="ARBA" id="ARBA00004141"/>
    </source>
</evidence>
<feature type="transmembrane region" description="Helical" evidence="10">
    <location>
        <begin position="242"/>
        <end position="259"/>
    </location>
</feature>
<evidence type="ECO:0000256" key="3">
    <source>
        <dbReference type="ARBA" id="ARBA00022692"/>
    </source>
</evidence>
<organism evidence="11 12">
    <name type="scientific">Chiloscyllium punctatum</name>
    <name type="common">Brownbanded bambooshark</name>
    <name type="synonym">Hemiscyllium punctatum</name>
    <dbReference type="NCBI Taxonomy" id="137246"/>
    <lineage>
        <taxon>Eukaryota</taxon>
        <taxon>Metazoa</taxon>
        <taxon>Chordata</taxon>
        <taxon>Craniata</taxon>
        <taxon>Vertebrata</taxon>
        <taxon>Chondrichthyes</taxon>
        <taxon>Elasmobranchii</taxon>
        <taxon>Galeomorphii</taxon>
        <taxon>Galeoidea</taxon>
        <taxon>Orectolobiformes</taxon>
        <taxon>Hemiscylliidae</taxon>
        <taxon>Chiloscyllium</taxon>
    </lineage>
</organism>
<evidence type="ECO:0000256" key="10">
    <source>
        <dbReference type="SAM" id="Phobius"/>
    </source>
</evidence>
<reference evidence="11 12" key="1">
    <citation type="journal article" date="2018" name="Nat. Ecol. Evol.">
        <title>Shark genomes provide insights into elasmobranch evolution and the origin of vertebrates.</title>
        <authorList>
            <person name="Hara Y"/>
            <person name="Yamaguchi K"/>
            <person name="Onimaru K"/>
            <person name="Kadota M"/>
            <person name="Koyanagi M"/>
            <person name="Keeley SD"/>
            <person name="Tatsumi K"/>
            <person name="Tanaka K"/>
            <person name="Motone F"/>
            <person name="Kageyama Y"/>
            <person name="Nozu R"/>
            <person name="Adachi N"/>
            <person name="Nishimura O"/>
            <person name="Nakagawa R"/>
            <person name="Tanegashima C"/>
            <person name="Kiyatake I"/>
            <person name="Matsumoto R"/>
            <person name="Murakumo K"/>
            <person name="Nishida K"/>
            <person name="Terakita A"/>
            <person name="Kuratani S"/>
            <person name="Sato K"/>
            <person name="Hyodo S Kuraku.S."/>
        </authorList>
    </citation>
    <scope>NUCLEOTIDE SEQUENCE [LARGE SCALE GENOMIC DNA]</scope>
</reference>
<dbReference type="Proteomes" id="UP000287033">
    <property type="component" value="Unassembled WGS sequence"/>
</dbReference>
<feature type="binding site" evidence="6">
    <location>
        <position position="61"/>
    </location>
    <ligand>
        <name>Na(+)</name>
        <dbReference type="ChEBI" id="CHEBI:29101"/>
        <label>1</label>
    </ligand>
</feature>
<name>A0A401S6Y3_CHIPU</name>
<protein>
    <recommendedName>
        <fullName evidence="8">Transporter</fullName>
    </recommendedName>
</protein>
<dbReference type="InterPro" id="IPR000175">
    <property type="entry name" value="Na/ntran_symport"/>
</dbReference>
<feature type="transmembrane region" description="Helical" evidence="10">
    <location>
        <begin position="287"/>
        <end position="312"/>
    </location>
</feature>
<evidence type="ECO:0000313" key="12">
    <source>
        <dbReference type="Proteomes" id="UP000287033"/>
    </source>
</evidence>
<feature type="compositionally biased region" description="Basic and acidic residues" evidence="9">
    <location>
        <begin position="18"/>
        <end position="31"/>
    </location>
</feature>
<dbReference type="PRINTS" id="PR00176">
    <property type="entry name" value="NANEUSMPORT"/>
</dbReference>
<gene>
    <name evidence="11" type="ORF">chiPu_0004562</name>
</gene>
<keyword evidence="4 10" id="KW-1133">Transmembrane helix</keyword>
<feature type="transmembrane region" description="Helical" evidence="10">
    <location>
        <begin position="542"/>
        <end position="563"/>
    </location>
</feature>
<evidence type="ECO:0000313" key="11">
    <source>
        <dbReference type="EMBL" id="GCC26148.1"/>
    </source>
</evidence>
<dbReference type="AlphaFoldDB" id="A0A401S6Y3"/>
<evidence type="ECO:0000256" key="6">
    <source>
        <dbReference type="PIRSR" id="PIRSR600175-1"/>
    </source>
</evidence>
<feature type="binding site" evidence="6">
    <location>
        <position position="330"/>
    </location>
    <ligand>
        <name>Na(+)</name>
        <dbReference type="ChEBI" id="CHEBI:29101"/>
        <label>1</label>
    </ligand>
</feature>
<feature type="binding site" evidence="6">
    <location>
        <position position="63"/>
    </location>
    <ligand>
        <name>Na(+)</name>
        <dbReference type="ChEBI" id="CHEBI:29101"/>
        <label>1</label>
    </ligand>
</feature>
<comment type="caution">
    <text evidence="11">The sequence shown here is derived from an EMBL/GenBank/DDBJ whole genome shotgun (WGS) entry which is preliminary data.</text>
</comment>
<evidence type="ECO:0000256" key="8">
    <source>
        <dbReference type="RuleBase" id="RU003732"/>
    </source>
</evidence>